<name>A0A645IWA9_9ZZZZ</name>
<evidence type="ECO:0000313" key="1">
    <source>
        <dbReference type="EMBL" id="MPN55476.1"/>
    </source>
</evidence>
<dbReference type="AlphaFoldDB" id="A0A645IWA9"/>
<gene>
    <name evidence="1" type="ORF">SDC9_203158</name>
</gene>
<accession>A0A645IWA9</accession>
<dbReference type="EMBL" id="VSSQ01124775">
    <property type="protein sequence ID" value="MPN55476.1"/>
    <property type="molecule type" value="Genomic_DNA"/>
</dbReference>
<proteinExistence type="predicted"/>
<comment type="caution">
    <text evidence="1">The sequence shown here is derived from an EMBL/GenBank/DDBJ whole genome shotgun (WGS) entry which is preliminary data.</text>
</comment>
<protein>
    <submittedName>
        <fullName evidence="1">Uncharacterized protein</fullName>
    </submittedName>
</protein>
<sequence>MDIANRGLELLGKLVEGEGDATHFVGRFNRQTAGQVSVP</sequence>
<reference evidence="1" key="1">
    <citation type="submission" date="2019-08" db="EMBL/GenBank/DDBJ databases">
        <authorList>
            <person name="Kucharzyk K."/>
            <person name="Murdoch R.W."/>
            <person name="Higgins S."/>
            <person name="Loffler F."/>
        </authorList>
    </citation>
    <scope>NUCLEOTIDE SEQUENCE</scope>
</reference>
<organism evidence="1">
    <name type="scientific">bioreactor metagenome</name>
    <dbReference type="NCBI Taxonomy" id="1076179"/>
    <lineage>
        <taxon>unclassified sequences</taxon>
        <taxon>metagenomes</taxon>
        <taxon>ecological metagenomes</taxon>
    </lineage>
</organism>